<keyword evidence="2" id="KW-0255">Endonuclease</keyword>
<accession>A0ABU8QL80</accession>
<name>A0ABU8QL80_9RHOB</name>
<dbReference type="Pfam" id="PF14279">
    <property type="entry name" value="HNH_5"/>
    <property type="match status" value="1"/>
</dbReference>
<evidence type="ECO:0000259" key="1">
    <source>
        <dbReference type="Pfam" id="PF14279"/>
    </source>
</evidence>
<dbReference type="Gene3D" id="1.10.30.50">
    <property type="match status" value="1"/>
</dbReference>
<keyword evidence="2" id="KW-0540">Nuclease</keyword>
<reference evidence="2 3" key="1">
    <citation type="submission" date="2024-03" db="EMBL/GenBank/DDBJ databases">
        <title>Cognatishimia coralii sp. nov., a marine bacterium isolated from coral surrounding seawater.</title>
        <authorList>
            <person name="Liu X."/>
            <person name="Liu S."/>
            <person name="Sun H."/>
            <person name="Zhang Y."/>
        </authorList>
    </citation>
    <scope>NUCLEOTIDE SEQUENCE [LARGE SCALE GENOMIC DNA]</scope>
    <source>
        <strain evidence="2 3">D5M38</strain>
    </source>
</reference>
<sequence>MREPIAEIFERANLLRQAVDAHNAGDHETAASYFKEANRDEIRAWTESLWGANSEQFLNLRPELRRHPVLAKTERVVKRMPNAEEQRLILKRDGFHCRFCGIPVIHKRIREKVRRTYPVAVPWGKTNVSQHAAFQAMWLQFDHLIPHSAGGTNSIHNVIITCAPCNYGKKDHTIEELGLRDPFSREPSNSDWIGLENF</sequence>
<dbReference type="InterPro" id="IPR003615">
    <property type="entry name" value="HNH_nuc"/>
</dbReference>
<dbReference type="Proteomes" id="UP001368270">
    <property type="component" value="Unassembled WGS sequence"/>
</dbReference>
<evidence type="ECO:0000313" key="2">
    <source>
        <dbReference type="EMBL" id="MEJ5220166.1"/>
    </source>
</evidence>
<comment type="caution">
    <text evidence="2">The sequence shown here is derived from an EMBL/GenBank/DDBJ whole genome shotgun (WGS) entry which is preliminary data.</text>
</comment>
<dbReference type="InterPro" id="IPR029471">
    <property type="entry name" value="HNH_5"/>
</dbReference>
<dbReference type="CDD" id="cd00085">
    <property type="entry name" value="HNHc"/>
    <property type="match status" value="1"/>
</dbReference>
<protein>
    <submittedName>
        <fullName evidence="2">HNH endonuclease</fullName>
    </submittedName>
</protein>
<organism evidence="2 3">
    <name type="scientific">Cognatishimia coralii</name>
    <dbReference type="NCBI Taxonomy" id="3083254"/>
    <lineage>
        <taxon>Bacteria</taxon>
        <taxon>Pseudomonadati</taxon>
        <taxon>Pseudomonadota</taxon>
        <taxon>Alphaproteobacteria</taxon>
        <taxon>Rhodobacterales</taxon>
        <taxon>Paracoccaceae</taxon>
        <taxon>Cognatishimia</taxon>
    </lineage>
</organism>
<proteinExistence type="predicted"/>
<dbReference type="EMBL" id="JBBGAZ010000018">
    <property type="protein sequence ID" value="MEJ5220166.1"/>
    <property type="molecule type" value="Genomic_DNA"/>
</dbReference>
<keyword evidence="3" id="KW-1185">Reference proteome</keyword>
<dbReference type="InterPro" id="IPR052892">
    <property type="entry name" value="NA-targeting_endonuclease"/>
</dbReference>
<keyword evidence="2" id="KW-0378">Hydrolase</keyword>
<evidence type="ECO:0000313" key="3">
    <source>
        <dbReference type="Proteomes" id="UP001368270"/>
    </source>
</evidence>
<feature type="domain" description="HNH endonuclease 5" evidence="1">
    <location>
        <begin position="139"/>
        <end position="177"/>
    </location>
</feature>
<dbReference type="RefSeq" id="WP_339404772.1">
    <property type="nucleotide sequence ID" value="NZ_JBBGAZ010000018.1"/>
</dbReference>
<dbReference type="PANTHER" id="PTHR33877:SF2">
    <property type="entry name" value="OS07G0170200 PROTEIN"/>
    <property type="match status" value="1"/>
</dbReference>
<gene>
    <name evidence="2" type="ORF">WG622_18070</name>
</gene>
<dbReference type="GO" id="GO:0004519">
    <property type="term" value="F:endonuclease activity"/>
    <property type="evidence" value="ECO:0007669"/>
    <property type="project" value="UniProtKB-KW"/>
</dbReference>
<dbReference type="PANTHER" id="PTHR33877">
    <property type="entry name" value="SLL1193 PROTEIN"/>
    <property type="match status" value="1"/>
</dbReference>